<dbReference type="PANTHER" id="PTHR43833">
    <property type="entry name" value="POTASSIUM CHANNEL PROTEIN 2-RELATED-RELATED"/>
    <property type="match status" value="1"/>
</dbReference>
<dbReference type="PANTHER" id="PTHR43833:SF5">
    <property type="entry name" value="TRK SYSTEM POTASSIUM UPTAKE PROTEIN TRKA"/>
    <property type="match status" value="1"/>
</dbReference>
<keyword evidence="1" id="KW-0813">Transport</keyword>
<evidence type="ECO:0000313" key="5">
    <source>
        <dbReference type="EMBL" id="MBU5592386.1"/>
    </source>
</evidence>
<dbReference type="InterPro" id="IPR006037">
    <property type="entry name" value="RCK_C"/>
</dbReference>
<keyword evidence="6" id="KW-1185">Reference proteome</keyword>
<dbReference type="EMBL" id="JAHLQL010000003">
    <property type="protein sequence ID" value="MBU5592386.1"/>
    <property type="molecule type" value="Genomic_DNA"/>
</dbReference>
<comment type="caution">
    <text evidence="5">The sequence shown here is derived from an EMBL/GenBank/DDBJ whole genome shotgun (WGS) entry which is preliminary data.</text>
</comment>
<evidence type="ECO:0000313" key="6">
    <source>
        <dbReference type="Proteomes" id="UP000736583"/>
    </source>
</evidence>
<dbReference type="Pfam" id="PF02080">
    <property type="entry name" value="TrkA_C"/>
    <property type="match status" value="1"/>
</dbReference>
<dbReference type="PROSITE" id="PS51201">
    <property type="entry name" value="RCK_N"/>
    <property type="match status" value="1"/>
</dbReference>
<evidence type="ECO:0000256" key="1">
    <source>
        <dbReference type="ARBA" id="ARBA00022448"/>
    </source>
</evidence>
<dbReference type="PROSITE" id="PS51202">
    <property type="entry name" value="RCK_C"/>
    <property type="match status" value="1"/>
</dbReference>
<evidence type="ECO:0000259" key="4">
    <source>
        <dbReference type="PROSITE" id="PS51202"/>
    </source>
</evidence>
<name>A0ABS6F1L0_9CLOT</name>
<protein>
    <submittedName>
        <fullName evidence="5">NAD-binding protein</fullName>
    </submittedName>
</protein>
<feature type="domain" description="RCK C-terminal" evidence="4">
    <location>
        <begin position="137"/>
        <end position="216"/>
    </location>
</feature>
<keyword evidence="2" id="KW-0406">Ion transport</keyword>
<organism evidence="5 6">
    <name type="scientific">Clostridium simiarum</name>
    <dbReference type="NCBI Taxonomy" id="2841506"/>
    <lineage>
        <taxon>Bacteria</taxon>
        <taxon>Bacillati</taxon>
        <taxon>Bacillota</taxon>
        <taxon>Clostridia</taxon>
        <taxon>Eubacteriales</taxon>
        <taxon>Clostridiaceae</taxon>
        <taxon>Clostridium</taxon>
    </lineage>
</organism>
<gene>
    <name evidence="5" type="ORF">KQI89_11515</name>
</gene>
<reference evidence="5 6" key="1">
    <citation type="submission" date="2021-06" db="EMBL/GenBank/DDBJ databases">
        <authorList>
            <person name="Sun Q."/>
            <person name="Li D."/>
        </authorList>
    </citation>
    <scope>NUCLEOTIDE SEQUENCE [LARGE SCALE GENOMIC DNA]</scope>
    <source>
        <strain evidence="5 6">MSJ-4</strain>
    </source>
</reference>
<feature type="domain" description="RCK N-terminal" evidence="3">
    <location>
        <begin position="1"/>
        <end position="118"/>
    </location>
</feature>
<dbReference type="Proteomes" id="UP000736583">
    <property type="component" value="Unassembled WGS sequence"/>
</dbReference>
<dbReference type="Pfam" id="PF02254">
    <property type="entry name" value="TrkA_N"/>
    <property type="match status" value="1"/>
</dbReference>
<evidence type="ECO:0000259" key="3">
    <source>
        <dbReference type="PROSITE" id="PS51201"/>
    </source>
</evidence>
<sequence>MRAIIVGGGKVGYYLLKTLLEENYNVALIEKDINLCNKIAEEFDVDVIHGDGTSIEVLEEANIQESEIVAAVTGKDEENFVICQMVKMNFSDKKTIARINNPKNREIFKALGINDTVCSTEVISTIIEGELGNEKLKFIQTLNRGEIILVEAMVNKKSILKDKSISSIDLPKGCVIVSIFREDNVIYPKGNIEIRQDDRMLMSIPSSKKFELEKYI</sequence>
<proteinExistence type="predicted"/>
<dbReference type="InterPro" id="IPR050721">
    <property type="entry name" value="Trk_Ktr_HKT_K-transport"/>
</dbReference>
<dbReference type="InterPro" id="IPR003148">
    <property type="entry name" value="RCK_N"/>
</dbReference>
<evidence type="ECO:0000256" key="2">
    <source>
        <dbReference type="ARBA" id="ARBA00023065"/>
    </source>
</evidence>
<dbReference type="RefSeq" id="WP_216457171.1">
    <property type="nucleotide sequence ID" value="NZ_JAHLQL010000003.1"/>
</dbReference>
<accession>A0ABS6F1L0</accession>